<proteinExistence type="predicted"/>
<protein>
    <submittedName>
        <fullName evidence="2">Uncharacterized protein</fullName>
    </submittedName>
</protein>
<organism evidence="2 3">
    <name type="scientific">Psilocybe cf. subviscida</name>
    <dbReference type="NCBI Taxonomy" id="2480587"/>
    <lineage>
        <taxon>Eukaryota</taxon>
        <taxon>Fungi</taxon>
        <taxon>Dikarya</taxon>
        <taxon>Basidiomycota</taxon>
        <taxon>Agaricomycotina</taxon>
        <taxon>Agaricomycetes</taxon>
        <taxon>Agaricomycetidae</taxon>
        <taxon>Agaricales</taxon>
        <taxon>Agaricineae</taxon>
        <taxon>Strophariaceae</taxon>
        <taxon>Psilocybe</taxon>
    </lineage>
</organism>
<feature type="compositionally biased region" description="Basic and acidic residues" evidence="1">
    <location>
        <begin position="33"/>
        <end position="42"/>
    </location>
</feature>
<dbReference type="AlphaFoldDB" id="A0A8H5B069"/>
<comment type="caution">
    <text evidence="2">The sequence shown here is derived from an EMBL/GenBank/DDBJ whole genome shotgun (WGS) entry which is preliminary data.</text>
</comment>
<reference evidence="2 3" key="1">
    <citation type="journal article" date="2020" name="ISME J.">
        <title>Uncovering the hidden diversity of litter-decomposition mechanisms in mushroom-forming fungi.</title>
        <authorList>
            <person name="Floudas D."/>
            <person name="Bentzer J."/>
            <person name="Ahren D."/>
            <person name="Johansson T."/>
            <person name="Persson P."/>
            <person name="Tunlid A."/>
        </authorList>
    </citation>
    <scope>NUCLEOTIDE SEQUENCE [LARGE SCALE GENOMIC DNA]</scope>
    <source>
        <strain evidence="2 3">CBS 101986</strain>
    </source>
</reference>
<evidence type="ECO:0000313" key="2">
    <source>
        <dbReference type="EMBL" id="KAF5313891.1"/>
    </source>
</evidence>
<gene>
    <name evidence="2" type="ORF">D9619_012999</name>
</gene>
<keyword evidence="3" id="KW-1185">Reference proteome</keyword>
<dbReference type="EMBL" id="JAACJJ010000046">
    <property type="protein sequence ID" value="KAF5313891.1"/>
    <property type="molecule type" value="Genomic_DNA"/>
</dbReference>
<accession>A0A8H5B069</accession>
<name>A0A8H5B069_9AGAR</name>
<feature type="compositionally biased region" description="Low complexity" evidence="1">
    <location>
        <begin position="1"/>
        <end position="13"/>
    </location>
</feature>
<feature type="region of interest" description="Disordered" evidence="1">
    <location>
        <begin position="1"/>
        <end position="53"/>
    </location>
</feature>
<dbReference type="Proteomes" id="UP000567179">
    <property type="component" value="Unassembled WGS sequence"/>
</dbReference>
<sequence length="119" mass="12814">MSRAPSTPLLSPASNPPPSRRLMITNAGSLVRDPVHQSRSPDSRFLGPPPQTARHDTTLLMATATEMATTDSFSVIADSSGRPLKTAPCPTLAYSDTRPLTRCSTPRQLQMAKESDLPK</sequence>
<evidence type="ECO:0000313" key="3">
    <source>
        <dbReference type="Proteomes" id="UP000567179"/>
    </source>
</evidence>
<evidence type="ECO:0000256" key="1">
    <source>
        <dbReference type="SAM" id="MobiDB-lite"/>
    </source>
</evidence>